<dbReference type="AlphaFoldDB" id="A0AAV4XZP5"/>
<keyword evidence="1" id="KW-1133">Transmembrane helix</keyword>
<dbReference type="EMBL" id="BPLR01001039">
    <property type="protein sequence ID" value="GIY99379.1"/>
    <property type="molecule type" value="Genomic_DNA"/>
</dbReference>
<dbReference type="Proteomes" id="UP001054945">
    <property type="component" value="Unassembled WGS sequence"/>
</dbReference>
<comment type="caution">
    <text evidence="2">The sequence shown here is derived from an EMBL/GenBank/DDBJ whole genome shotgun (WGS) entry which is preliminary data.</text>
</comment>
<sequence>MGRNDRVHVLKRRGGREICIALYPPPLAHVSLDVALGNGEIPREIFWAIPSAKMVMVCIHVGIPAIALVFYGADGILGVMLHLYGRKRL</sequence>
<evidence type="ECO:0000313" key="3">
    <source>
        <dbReference type="Proteomes" id="UP001054945"/>
    </source>
</evidence>
<keyword evidence="3" id="KW-1185">Reference proteome</keyword>
<accession>A0AAV4XZP5</accession>
<keyword evidence="1" id="KW-0812">Transmembrane</keyword>
<gene>
    <name evidence="2" type="ORF">CEXT_477071</name>
</gene>
<protein>
    <submittedName>
        <fullName evidence="2">Uncharacterized protein</fullName>
    </submittedName>
</protein>
<proteinExistence type="predicted"/>
<name>A0AAV4XZP5_CAEEX</name>
<reference evidence="2 3" key="1">
    <citation type="submission" date="2021-06" db="EMBL/GenBank/DDBJ databases">
        <title>Caerostris extrusa draft genome.</title>
        <authorList>
            <person name="Kono N."/>
            <person name="Arakawa K."/>
        </authorList>
    </citation>
    <scope>NUCLEOTIDE SEQUENCE [LARGE SCALE GENOMIC DNA]</scope>
</reference>
<keyword evidence="1" id="KW-0472">Membrane</keyword>
<evidence type="ECO:0000256" key="1">
    <source>
        <dbReference type="SAM" id="Phobius"/>
    </source>
</evidence>
<organism evidence="2 3">
    <name type="scientific">Caerostris extrusa</name>
    <name type="common">Bark spider</name>
    <name type="synonym">Caerostris bankana</name>
    <dbReference type="NCBI Taxonomy" id="172846"/>
    <lineage>
        <taxon>Eukaryota</taxon>
        <taxon>Metazoa</taxon>
        <taxon>Ecdysozoa</taxon>
        <taxon>Arthropoda</taxon>
        <taxon>Chelicerata</taxon>
        <taxon>Arachnida</taxon>
        <taxon>Araneae</taxon>
        <taxon>Araneomorphae</taxon>
        <taxon>Entelegynae</taxon>
        <taxon>Araneoidea</taxon>
        <taxon>Araneidae</taxon>
        <taxon>Caerostris</taxon>
    </lineage>
</organism>
<evidence type="ECO:0000313" key="2">
    <source>
        <dbReference type="EMBL" id="GIY99379.1"/>
    </source>
</evidence>
<feature type="transmembrane region" description="Helical" evidence="1">
    <location>
        <begin position="54"/>
        <end position="84"/>
    </location>
</feature>